<evidence type="ECO:0000313" key="1">
    <source>
        <dbReference type="EMBL" id="SFE42818.1"/>
    </source>
</evidence>
<sequence>MLLFGIIATTACTSEKVNATLAAILYEGGGTWKVTYAKFGDEEAPRGMYDRFTIQFRNNGTYVVVNPDGSVIFTPSLLGNWKEGSNNTIIFDGTVIVRELKNLRTANKLVFEWEVNIPGKVTTTYRIELIKA</sequence>
<dbReference type="AlphaFoldDB" id="A0A1I2AGZ1"/>
<gene>
    <name evidence="1" type="ORF">SAMN04488541_1001155</name>
</gene>
<protein>
    <recommendedName>
        <fullName evidence="3">Lipocalin-like domain-containing protein</fullName>
    </recommendedName>
</protein>
<accession>A0A1I2AGZ1</accession>
<evidence type="ECO:0008006" key="3">
    <source>
        <dbReference type="Google" id="ProtNLM"/>
    </source>
</evidence>
<dbReference type="EMBL" id="FONY01000001">
    <property type="protein sequence ID" value="SFE42818.1"/>
    <property type="molecule type" value="Genomic_DNA"/>
</dbReference>
<dbReference type="Proteomes" id="UP000199513">
    <property type="component" value="Unassembled WGS sequence"/>
</dbReference>
<organism evidence="1 2">
    <name type="scientific">Thermoflexibacter ruber</name>
    <dbReference type="NCBI Taxonomy" id="1003"/>
    <lineage>
        <taxon>Bacteria</taxon>
        <taxon>Pseudomonadati</taxon>
        <taxon>Bacteroidota</taxon>
        <taxon>Cytophagia</taxon>
        <taxon>Cytophagales</taxon>
        <taxon>Thermoflexibacteraceae</taxon>
        <taxon>Thermoflexibacter</taxon>
    </lineage>
</organism>
<evidence type="ECO:0000313" key="2">
    <source>
        <dbReference type="Proteomes" id="UP000199513"/>
    </source>
</evidence>
<keyword evidence="2" id="KW-1185">Reference proteome</keyword>
<proteinExistence type="predicted"/>
<dbReference type="STRING" id="1003.SAMN04488541_1001155"/>
<reference evidence="1 2" key="1">
    <citation type="submission" date="2016-10" db="EMBL/GenBank/DDBJ databases">
        <authorList>
            <person name="de Groot N.N."/>
        </authorList>
    </citation>
    <scope>NUCLEOTIDE SEQUENCE [LARGE SCALE GENOMIC DNA]</scope>
    <source>
        <strain>GEY</strain>
        <strain evidence="2">DSM 9560</strain>
    </source>
</reference>
<name>A0A1I2AGZ1_9BACT</name>